<reference evidence="2" key="2">
    <citation type="submission" date="2021-04" db="EMBL/GenBank/DDBJ databases">
        <authorList>
            <person name="Gilroy R."/>
        </authorList>
    </citation>
    <scope>NUCLEOTIDE SEQUENCE</scope>
    <source>
        <strain evidence="2">CHK193-4272</strain>
    </source>
</reference>
<reference evidence="2" key="1">
    <citation type="journal article" date="2021" name="PeerJ">
        <title>Extensive microbial diversity within the chicken gut microbiome revealed by metagenomics and culture.</title>
        <authorList>
            <person name="Gilroy R."/>
            <person name="Ravi A."/>
            <person name="Getino M."/>
            <person name="Pursley I."/>
            <person name="Horton D.L."/>
            <person name="Alikhan N.F."/>
            <person name="Baker D."/>
            <person name="Gharbi K."/>
            <person name="Hall N."/>
            <person name="Watson M."/>
            <person name="Adriaenssens E.M."/>
            <person name="Foster-Nyarko E."/>
            <person name="Jarju S."/>
            <person name="Secka A."/>
            <person name="Antonio M."/>
            <person name="Oren A."/>
            <person name="Chaudhuri R.R."/>
            <person name="La Ragione R."/>
            <person name="Hildebrand F."/>
            <person name="Pallen M.J."/>
        </authorList>
    </citation>
    <scope>NUCLEOTIDE SEQUENCE</scope>
    <source>
        <strain evidence="2">CHK193-4272</strain>
    </source>
</reference>
<sequence>MIKRKKKEWLIVTFHTTAAAFQMESTAKNIGLTGRLIPVPREISAGCGLAWRDEKYKQAEIKKCLENIEYEKIVLLTL</sequence>
<dbReference type="Proteomes" id="UP000886808">
    <property type="component" value="Unassembled WGS sequence"/>
</dbReference>
<protein>
    <submittedName>
        <fullName evidence="2">DUF3343 domain-containing protein</fullName>
    </submittedName>
</protein>
<evidence type="ECO:0000259" key="1">
    <source>
        <dbReference type="Pfam" id="PF11823"/>
    </source>
</evidence>
<gene>
    <name evidence="2" type="ORF">H9746_08170</name>
</gene>
<dbReference type="EMBL" id="DXIE01000046">
    <property type="protein sequence ID" value="HIV62797.1"/>
    <property type="molecule type" value="Genomic_DNA"/>
</dbReference>
<comment type="caution">
    <text evidence="2">The sequence shown here is derived from an EMBL/GenBank/DDBJ whole genome shotgun (WGS) entry which is preliminary data.</text>
</comment>
<dbReference type="InterPro" id="IPR021778">
    <property type="entry name" value="Se/S_carrier-like"/>
</dbReference>
<organism evidence="2 3">
    <name type="scientific">Candidatus Butyricicoccus avistercoris</name>
    <dbReference type="NCBI Taxonomy" id="2838518"/>
    <lineage>
        <taxon>Bacteria</taxon>
        <taxon>Bacillati</taxon>
        <taxon>Bacillota</taxon>
        <taxon>Clostridia</taxon>
        <taxon>Eubacteriales</taxon>
        <taxon>Butyricicoccaceae</taxon>
        <taxon>Butyricicoccus</taxon>
    </lineage>
</organism>
<accession>A0A9D1PKK0</accession>
<feature type="domain" description="Putative Se/S carrier protein-like" evidence="1">
    <location>
        <begin position="11"/>
        <end position="74"/>
    </location>
</feature>
<name>A0A9D1PKK0_9FIRM</name>
<evidence type="ECO:0000313" key="3">
    <source>
        <dbReference type="Proteomes" id="UP000886808"/>
    </source>
</evidence>
<proteinExistence type="predicted"/>
<dbReference type="AlphaFoldDB" id="A0A9D1PKK0"/>
<dbReference type="Pfam" id="PF11823">
    <property type="entry name" value="Se_S_carrier"/>
    <property type="match status" value="1"/>
</dbReference>
<evidence type="ECO:0000313" key="2">
    <source>
        <dbReference type="EMBL" id="HIV62797.1"/>
    </source>
</evidence>